<organism evidence="1 2">
    <name type="scientific">Haemophilus influenzae</name>
    <dbReference type="NCBI Taxonomy" id="727"/>
    <lineage>
        <taxon>Bacteria</taxon>
        <taxon>Pseudomonadati</taxon>
        <taxon>Pseudomonadota</taxon>
        <taxon>Gammaproteobacteria</taxon>
        <taxon>Pasteurellales</taxon>
        <taxon>Pasteurellaceae</taxon>
        <taxon>Haemophilus</taxon>
    </lineage>
</organism>
<gene>
    <name evidence="1" type="ORF">BV102_01695</name>
</gene>
<evidence type="ECO:0000313" key="1">
    <source>
        <dbReference type="EMBL" id="PRJ58768.1"/>
    </source>
</evidence>
<dbReference type="EMBL" id="NEBY01000297">
    <property type="protein sequence ID" value="PRJ58768.1"/>
    <property type="molecule type" value="Genomic_DNA"/>
</dbReference>
<accession>A0A2S9RNK0</accession>
<dbReference type="Proteomes" id="UP000238532">
    <property type="component" value="Unassembled WGS sequence"/>
</dbReference>
<evidence type="ECO:0000313" key="2">
    <source>
        <dbReference type="Proteomes" id="UP000238532"/>
    </source>
</evidence>
<reference evidence="1 2" key="1">
    <citation type="submission" date="2017-04" db="EMBL/GenBank/DDBJ databases">
        <title>Haemophilus influenzae in COPD genome sequencing project.</title>
        <authorList>
            <person name="Murphy T.F."/>
            <person name="Kong Y."/>
            <person name="Nadendla S."/>
            <person name="Tettelin H."/>
            <person name="Pettigrew M."/>
        </authorList>
    </citation>
    <scope>NUCLEOTIDE SEQUENCE [LARGE SCALE GENOMIC DNA]</scope>
    <source>
        <strain evidence="1 2">56P127H1</strain>
    </source>
</reference>
<protein>
    <recommendedName>
        <fullName evidence="3">Type II toxin-antitoxin system RelE/ParE family toxin</fullName>
    </recommendedName>
</protein>
<name>A0A2S9RNK0_HAEIF</name>
<dbReference type="RefSeq" id="WP_105881769.1">
    <property type="nucleotide sequence ID" value="NZ_CP031250.1"/>
</dbReference>
<comment type="caution">
    <text evidence="1">The sequence shown here is derived from an EMBL/GenBank/DDBJ whole genome shotgun (WGS) entry which is preliminary data.</text>
</comment>
<sequence length="118" mass="14152">MLPTYDVYIAETSGDCLEKDLLKQFIVTYLTQDDLDKLKMILTNIPQLRPFWGKTGYKYITINNIYFLYEVAEDERKVIILGAKFNNKRKTFNFANTLKQQKTMKKWIEDYPKYYPNK</sequence>
<proteinExistence type="predicted"/>
<dbReference type="AlphaFoldDB" id="A0A2S9RNK0"/>
<evidence type="ECO:0008006" key="3">
    <source>
        <dbReference type="Google" id="ProtNLM"/>
    </source>
</evidence>